<dbReference type="GO" id="GO:0006310">
    <property type="term" value="P:DNA recombination"/>
    <property type="evidence" value="ECO:0007669"/>
    <property type="project" value="UniProtKB-KW"/>
</dbReference>
<organism evidence="2 3">
    <name type="scientific">Mizuhopecten yessoensis</name>
    <name type="common">Japanese scallop</name>
    <name type="synonym">Patinopecten yessoensis</name>
    <dbReference type="NCBI Taxonomy" id="6573"/>
    <lineage>
        <taxon>Eukaryota</taxon>
        <taxon>Metazoa</taxon>
        <taxon>Spiralia</taxon>
        <taxon>Lophotrochozoa</taxon>
        <taxon>Mollusca</taxon>
        <taxon>Bivalvia</taxon>
        <taxon>Autobranchia</taxon>
        <taxon>Pteriomorphia</taxon>
        <taxon>Pectinida</taxon>
        <taxon>Pectinoidea</taxon>
        <taxon>Pectinidae</taxon>
        <taxon>Mizuhopecten</taxon>
    </lineage>
</organism>
<evidence type="ECO:0000256" key="1">
    <source>
        <dbReference type="ARBA" id="ARBA00023172"/>
    </source>
</evidence>
<keyword evidence="3" id="KW-1185">Reference proteome</keyword>
<dbReference type="SUPFAM" id="SSF56349">
    <property type="entry name" value="DNA breaking-rejoining enzymes"/>
    <property type="match status" value="1"/>
</dbReference>
<evidence type="ECO:0008006" key="4">
    <source>
        <dbReference type="Google" id="ProtNLM"/>
    </source>
</evidence>
<dbReference type="AlphaFoldDB" id="A0A210PH76"/>
<evidence type="ECO:0000313" key="2">
    <source>
        <dbReference type="EMBL" id="OWF35839.1"/>
    </source>
</evidence>
<dbReference type="InterPro" id="IPR011010">
    <property type="entry name" value="DNA_brk_join_enz"/>
</dbReference>
<name>A0A210PH76_MIZYE</name>
<dbReference type="GO" id="GO:0015074">
    <property type="term" value="P:DNA integration"/>
    <property type="evidence" value="ECO:0007669"/>
    <property type="project" value="InterPro"/>
</dbReference>
<dbReference type="InterPro" id="IPR013762">
    <property type="entry name" value="Integrase-like_cat_sf"/>
</dbReference>
<comment type="caution">
    <text evidence="2">The sequence shown here is derived from an EMBL/GenBank/DDBJ whole genome shotgun (WGS) entry which is preliminary data.</text>
</comment>
<reference evidence="2 3" key="1">
    <citation type="journal article" date="2017" name="Nat. Ecol. Evol.">
        <title>Scallop genome provides insights into evolution of bilaterian karyotype and development.</title>
        <authorList>
            <person name="Wang S."/>
            <person name="Zhang J."/>
            <person name="Jiao W."/>
            <person name="Li J."/>
            <person name="Xun X."/>
            <person name="Sun Y."/>
            <person name="Guo X."/>
            <person name="Huan P."/>
            <person name="Dong B."/>
            <person name="Zhang L."/>
            <person name="Hu X."/>
            <person name="Sun X."/>
            <person name="Wang J."/>
            <person name="Zhao C."/>
            <person name="Wang Y."/>
            <person name="Wang D."/>
            <person name="Huang X."/>
            <person name="Wang R."/>
            <person name="Lv J."/>
            <person name="Li Y."/>
            <person name="Zhang Z."/>
            <person name="Liu B."/>
            <person name="Lu W."/>
            <person name="Hui Y."/>
            <person name="Liang J."/>
            <person name="Zhou Z."/>
            <person name="Hou R."/>
            <person name="Li X."/>
            <person name="Liu Y."/>
            <person name="Li H."/>
            <person name="Ning X."/>
            <person name="Lin Y."/>
            <person name="Zhao L."/>
            <person name="Xing Q."/>
            <person name="Dou J."/>
            <person name="Li Y."/>
            <person name="Mao J."/>
            <person name="Guo H."/>
            <person name="Dou H."/>
            <person name="Li T."/>
            <person name="Mu C."/>
            <person name="Jiang W."/>
            <person name="Fu Q."/>
            <person name="Fu X."/>
            <person name="Miao Y."/>
            <person name="Liu J."/>
            <person name="Yu Q."/>
            <person name="Li R."/>
            <person name="Liao H."/>
            <person name="Li X."/>
            <person name="Kong Y."/>
            <person name="Jiang Z."/>
            <person name="Chourrout D."/>
            <person name="Li R."/>
            <person name="Bao Z."/>
        </authorList>
    </citation>
    <scope>NUCLEOTIDE SEQUENCE [LARGE SCALE GENOMIC DNA]</scope>
    <source>
        <strain evidence="2 3">PY_sf001</strain>
    </source>
</reference>
<dbReference type="OrthoDB" id="5960386at2759"/>
<gene>
    <name evidence="2" type="ORF">KP79_PYT23041</name>
</gene>
<dbReference type="Proteomes" id="UP000242188">
    <property type="component" value="Unassembled WGS sequence"/>
</dbReference>
<keyword evidence="1" id="KW-0233">DNA recombination</keyword>
<dbReference type="EMBL" id="NEDP02076703">
    <property type="protein sequence ID" value="OWF35839.1"/>
    <property type="molecule type" value="Genomic_DNA"/>
</dbReference>
<accession>A0A210PH76</accession>
<dbReference type="GO" id="GO:0003677">
    <property type="term" value="F:DNA binding"/>
    <property type="evidence" value="ECO:0007669"/>
    <property type="project" value="InterPro"/>
</dbReference>
<protein>
    <recommendedName>
        <fullName evidence="4">Tyr recombinase domain-containing protein</fullName>
    </recommendedName>
</protein>
<evidence type="ECO:0000313" key="3">
    <source>
        <dbReference type="Proteomes" id="UP000242188"/>
    </source>
</evidence>
<proteinExistence type="predicted"/>
<dbReference type="Gene3D" id="1.10.443.10">
    <property type="entry name" value="Intergrase catalytic core"/>
    <property type="match status" value="1"/>
</dbReference>
<sequence length="328" mass="37895">MTREGYCLARNYLIFVLLIRNAQRSGAVANLQLSAVENATKKGTDYILTVPEHKTGYSTPVYLVVSPSVYDYLHVYLKMRTKIPCFSEESNRNDTYVFLSWSPRVDIPPIHMNGSRVNRAINDFWMEAGMTTPLSATRIRKSTVTTVRDKDPNIRDKLAAHMNHSTRTADTYYYTHRRYDDAMDVSNRIASIMCVEPQPQEILSVPQNPNDAIDHDELDLGAEETVAEEETVVEEDKVVEEETEKEMKPNPNPNYFKLGGRRSFSREEQQCIFDIFEEYIESSEKPLNQRIAREELVKSVAGKQLLDKFQIKQLVDRVRTSRRTKKKK</sequence>